<dbReference type="GeneID" id="25739818"/>
<feature type="region of interest" description="Disordered" evidence="1">
    <location>
        <begin position="80"/>
        <end position="102"/>
    </location>
</feature>
<protein>
    <submittedName>
        <fullName evidence="2">Uncharacterized protein</fullName>
    </submittedName>
</protein>
<reference evidence="2 3" key="1">
    <citation type="journal article" date="2013" name="BMC Genomics">
        <title>Reconstruction of the lipid metabolism for the microalga Monoraphidium neglectum from its genome sequence reveals characteristics suitable for biofuel production.</title>
        <authorList>
            <person name="Bogen C."/>
            <person name="Al-Dilaimi A."/>
            <person name="Albersmeier A."/>
            <person name="Wichmann J."/>
            <person name="Grundmann M."/>
            <person name="Rupp O."/>
            <person name="Lauersen K.J."/>
            <person name="Blifernez-Klassen O."/>
            <person name="Kalinowski J."/>
            <person name="Goesmann A."/>
            <person name="Mussgnug J.H."/>
            <person name="Kruse O."/>
        </authorList>
    </citation>
    <scope>NUCLEOTIDE SEQUENCE [LARGE SCALE GENOMIC DNA]</scope>
    <source>
        <strain evidence="2 3">SAG 48.87</strain>
    </source>
</reference>
<gene>
    <name evidence="2" type="ORF">MNEG_6942</name>
</gene>
<organism evidence="2 3">
    <name type="scientific">Monoraphidium neglectum</name>
    <dbReference type="NCBI Taxonomy" id="145388"/>
    <lineage>
        <taxon>Eukaryota</taxon>
        <taxon>Viridiplantae</taxon>
        <taxon>Chlorophyta</taxon>
        <taxon>core chlorophytes</taxon>
        <taxon>Chlorophyceae</taxon>
        <taxon>CS clade</taxon>
        <taxon>Sphaeropleales</taxon>
        <taxon>Selenastraceae</taxon>
        <taxon>Monoraphidium</taxon>
    </lineage>
</organism>
<dbReference type="Proteomes" id="UP000054498">
    <property type="component" value="Unassembled WGS sequence"/>
</dbReference>
<dbReference type="EMBL" id="KK101401">
    <property type="protein sequence ID" value="KIZ01020.1"/>
    <property type="molecule type" value="Genomic_DNA"/>
</dbReference>
<proteinExistence type="predicted"/>
<dbReference type="AlphaFoldDB" id="A0A0D2MCS9"/>
<keyword evidence="3" id="KW-1185">Reference proteome</keyword>
<dbReference type="RefSeq" id="XP_013900039.1">
    <property type="nucleotide sequence ID" value="XM_014044585.1"/>
</dbReference>
<evidence type="ECO:0000256" key="1">
    <source>
        <dbReference type="SAM" id="MobiDB-lite"/>
    </source>
</evidence>
<evidence type="ECO:0000313" key="2">
    <source>
        <dbReference type="EMBL" id="KIZ01020.1"/>
    </source>
</evidence>
<dbReference type="KEGG" id="mng:MNEG_6942"/>
<sequence length="102" mass="10663">MSAGLVADYGQGDWSEDRLVTALRKGVQQAVTHPLLLQASSRVAGVRGQTRRVNLLDRLNDAGLMGALVCPLLGLELLSGGRPRSPLVGPGLPRARRSAGPG</sequence>
<accession>A0A0D2MCS9</accession>
<evidence type="ECO:0000313" key="3">
    <source>
        <dbReference type="Proteomes" id="UP000054498"/>
    </source>
</evidence>
<name>A0A0D2MCS9_9CHLO</name>